<evidence type="ECO:0000313" key="2">
    <source>
        <dbReference type="EMBL" id="ACB62060.1"/>
    </source>
</evidence>
<name>B1YMK0_EXIS2</name>
<evidence type="ECO:0000256" key="1">
    <source>
        <dbReference type="SAM" id="Phobius"/>
    </source>
</evidence>
<feature type="transmembrane region" description="Helical" evidence="1">
    <location>
        <begin position="37"/>
        <end position="58"/>
    </location>
</feature>
<reference evidence="2 3" key="2">
    <citation type="journal article" date="2008" name="BMC Genomics">
        <title>Architecture of thermal adaptation in an Exiguobacterium sibiricum strain isolated from 3 million year old permafrost: a genome and transcriptome approach.</title>
        <authorList>
            <person name="Rodrigues D.F."/>
            <person name="Ivanova N."/>
            <person name="He Z."/>
            <person name="Huebner M."/>
            <person name="Zhou J."/>
            <person name="Tiedje J.M."/>
        </authorList>
    </citation>
    <scope>NUCLEOTIDE SEQUENCE [LARGE SCALE GENOMIC DNA]</scope>
    <source>
        <strain evidence="3">DSM 17290 / CIP 109462 / JCM 13490 / 255-15</strain>
    </source>
</reference>
<keyword evidence="1" id="KW-0812">Transmembrane</keyword>
<dbReference type="EMBL" id="CP001022">
    <property type="protein sequence ID" value="ACB62060.1"/>
    <property type="molecule type" value="Genomic_DNA"/>
</dbReference>
<keyword evidence="1" id="KW-0472">Membrane</keyword>
<reference evidence="3" key="3">
    <citation type="submission" date="2008-04" db="EMBL/GenBank/DDBJ databases">
        <title>Complete sequence of chromosome of Exiguobacterium sibiricum 255-15.</title>
        <authorList>
            <consortium name="US DOE Joint Genome Institute"/>
            <person name="Copeland A."/>
            <person name="Lucas S."/>
            <person name="Lapidus A."/>
            <person name="Glavina del Rio T."/>
            <person name="Dalin E."/>
            <person name="Tice H."/>
            <person name="Bruce D."/>
            <person name="Goodwin L."/>
            <person name="Pitluck S."/>
            <person name="Kiss H."/>
            <person name="Chertkov O."/>
            <person name="Monk C."/>
            <person name="Brettin T."/>
            <person name="Detter J.C."/>
            <person name="Han C."/>
            <person name="Kuske C.R."/>
            <person name="Schmutz J."/>
            <person name="Larimer F."/>
            <person name="Land M."/>
            <person name="Hauser L."/>
            <person name="Kyrpides N."/>
            <person name="Mikhailova N."/>
            <person name="Vishnivetskaya T."/>
            <person name="Rodrigues D.F."/>
            <person name="Gilichinsky D."/>
            <person name="Tiedje J."/>
            <person name="Richardson P."/>
        </authorList>
    </citation>
    <scope>NUCLEOTIDE SEQUENCE [LARGE SCALE GENOMIC DNA]</scope>
    <source>
        <strain evidence="3">DSM 17290 / CIP 109462 / JCM 13490 / 255-15</strain>
    </source>
</reference>
<gene>
    <name evidence="2" type="ordered locus">Exig_2611</name>
</gene>
<proteinExistence type="predicted"/>
<keyword evidence="3" id="KW-1185">Reference proteome</keyword>
<dbReference type="HOGENOM" id="CLU_1118851_0_0_9"/>
<reference evidence="2 3" key="1">
    <citation type="journal article" date="2006" name="Extremophiles">
        <title>Characterization of Exiguobacterium isolates from the Siberian permafrost. Description of Exiguobacterium sibiricum sp. nov.</title>
        <authorList>
            <person name="Rodrigues D.F."/>
            <person name="Goris J."/>
            <person name="Vishnivetskaya T."/>
            <person name="Gilichinsky D."/>
            <person name="Thomashow M.F."/>
            <person name="Tiedje J.M."/>
        </authorList>
    </citation>
    <scope>NUCLEOTIDE SEQUENCE [LARGE SCALE GENOMIC DNA]</scope>
    <source>
        <strain evidence="3">DSM 17290 / CIP 109462 / JCM 13490 / 255-15</strain>
    </source>
</reference>
<dbReference type="Proteomes" id="UP000001681">
    <property type="component" value="Chromosome"/>
</dbReference>
<organism evidence="2 3">
    <name type="scientific">Exiguobacterium sibiricum (strain DSM 17290 / CCUG 55495 / CIP 109462 / JCM 13490 / 255-15)</name>
    <dbReference type="NCBI Taxonomy" id="262543"/>
    <lineage>
        <taxon>Bacteria</taxon>
        <taxon>Bacillati</taxon>
        <taxon>Bacillota</taxon>
        <taxon>Bacilli</taxon>
        <taxon>Bacillales</taxon>
        <taxon>Bacillales Family XII. Incertae Sedis</taxon>
        <taxon>Exiguobacterium</taxon>
    </lineage>
</organism>
<evidence type="ECO:0000313" key="3">
    <source>
        <dbReference type="Proteomes" id="UP000001681"/>
    </source>
</evidence>
<dbReference type="OrthoDB" id="2351281at2"/>
<dbReference type="RefSeq" id="WP_012371476.1">
    <property type="nucleotide sequence ID" value="NC_010556.1"/>
</dbReference>
<accession>B1YMK0</accession>
<sequence length="248" mass="28744">MAHCLNCHTPMNDQMIFCPVCGQKNARKRSRFSKKSWVLFLLVFLLLVGGGVFAYTSYQSSQPLFQTSELTRSEADRDEVLPQGFSGTQRSQLADEELEDYLVFDSASPDSLYRFLSTYAQRLPSIDKKDGDWSYYDSNIEDYSPYSDLFYGEKDLTDDELNSFGNRLAFSEDDPYSYVTLQDMTFDSIELIKKNQFDVQTTEIYSRKGFEDEDQQLYKTITNYELSFEDGAYTITSVKRSFKKEIKS</sequence>
<dbReference type="AlphaFoldDB" id="B1YMK0"/>
<keyword evidence="1" id="KW-1133">Transmembrane helix</keyword>
<dbReference type="STRING" id="262543.Exig_2611"/>
<evidence type="ECO:0008006" key="4">
    <source>
        <dbReference type="Google" id="ProtNLM"/>
    </source>
</evidence>
<dbReference type="KEGG" id="esi:Exig_2611"/>
<protein>
    <recommendedName>
        <fullName evidence="4">Zinc ribbon domain-containing protein</fullName>
    </recommendedName>
</protein>